<reference evidence="2 3" key="1">
    <citation type="submission" date="2023-11" db="EMBL/GenBank/DDBJ databases">
        <title>Halocaridina rubra genome assembly.</title>
        <authorList>
            <person name="Smith C."/>
        </authorList>
    </citation>
    <scope>NUCLEOTIDE SEQUENCE [LARGE SCALE GENOMIC DNA]</scope>
    <source>
        <strain evidence="2">EP-1</strain>
        <tissue evidence="2">Whole</tissue>
    </source>
</reference>
<feature type="non-terminal residue" evidence="2">
    <location>
        <position position="56"/>
    </location>
</feature>
<accession>A0AAN8X3L0</accession>
<comment type="caution">
    <text evidence="2">The sequence shown here is derived from an EMBL/GenBank/DDBJ whole genome shotgun (WGS) entry which is preliminary data.</text>
</comment>
<dbReference type="AlphaFoldDB" id="A0AAN8X3L0"/>
<evidence type="ECO:0000313" key="3">
    <source>
        <dbReference type="Proteomes" id="UP001381693"/>
    </source>
</evidence>
<sequence length="56" mass="6078">MAVLLNNVPLKRGDRPSGHKIDHFQLSKQMASADMKKFPGEFSNPASLLQSPPASS</sequence>
<organism evidence="2 3">
    <name type="scientific">Halocaridina rubra</name>
    <name type="common">Hawaiian red shrimp</name>
    <dbReference type="NCBI Taxonomy" id="373956"/>
    <lineage>
        <taxon>Eukaryota</taxon>
        <taxon>Metazoa</taxon>
        <taxon>Ecdysozoa</taxon>
        <taxon>Arthropoda</taxon>
        <taxon>Crustacea</taxon>
        <taxon>Multicrustacea</taxon>
        <taxon>Malacostraca</taxon>
        <taxon>Eumalacostraca</taxon>
        <taxon>Eucarida</taxon>
        <taxon>Decapoda</taxon>
        <taxon>Pleocyemata</taxon>
        <taxon>Caridea</taxon>
        <taxon>Atyoidea</taxon>
        <taxon>Atyidae</taxon>
        <taxon>Halocaridina</taxon>
    </lineage>
</organism>
<feature type="region of interest" description="Disordered" evidence="1">
    <location>
        <begin position="1"/>
        <end position="22"/>
    </location>
</feature>
<evidence type="ECO:0000313" key="2">
    <source>
        <dbReference type="EMBL" id="KAK7073653.1"/>
    </source>
</evidence>
<keyword evidence="3" id="KW-1185">Reference proteome</keyword>
<evidence type="ECO:0000256" key="1">
    <source>
        <dbReference type="SAM" id="MobiDB-lite"/>
    </source>
</evidence>
<proteinExistence type="predicted"/>
<feature type="compositionally biased region" description="Low complexity" evidence="1">
    <location>
        <begin position="43"/>
        <end position="56"/>
    </location>
</feature>
<dbReference type="EMBL" id="JAXCGZ010012310">
    <property type="protein sequence ID" value="KAK7073653.1"/>
    <property type="molecule type" value="Genomic_DNA"/>
</dbReference>
<feature type="region of interest" description="Disordered" evidence="1">
    <location>
        <begin position="35"/>
        <end position="56"/>
    </location>
</feature>
<feature type="compositionally biased region" description="Basic and acidic residues" evidence="1">
    <location>
        <begin position="11"/>
        <end position="22"/>
    </location>
</feature>
<gene>
    <name evidence="2" type="ORF">SK128_022309</name>
</gene>
<protein>
    <submittedName>
        <fullName evidence="2">Uncharacterized protein</fullName>
    </submittedName>
</protein>
<name>A0AAN8X3L0_HALRR</name>
<dbReference type="Proteomes" id="UP001381693">
    <property type="component" value="Unassembled WGS sequence"/>
</dbReference>